<protein>
    <submittedName>
        <fullName evidence="2">Uncharacterized protein</fullName>
    </submittedName>
</protein>
<accession>A0AAD6USP4</accession>
<evidence type="ECO:0000256" key="1">
    <source>
        <dbReference type="SAM" id="MobiDB-lite"/>
    </source>
</evidence>
<reference evidence="2" key="1">
    <citation type="submission" date="2023-03" db="EMBL/GenBank/DDBJ databases">
        <title>Massive genome expansion in bonnet fungi (Mycena s.s.) driven by repeated elements and novel gene families across ecological guilds.</title>
        <authorList>
            <consortium name="Lawrence Berkeley National Laboratory"/>
            <person name="Harder C.B."/>
            <person name="Miyauchi S."/>
            <person name="Viragh M."/>
            <person name="Kuo A."/>
            <person name="Thoen E."/>
            <person name="Andreopoulos B."/>
            <person name="Lu D."/>
            <person name="Skrede I."/>
            <person name="Drula E."/>
            <person name="Henrissat B."/>
            <person name="Morin E."/>
            <person name="Kohler A."/>
            <person name="Barry K."/>
            <person name="LaButti K."/>
            <person name="Morin E."/>
            <person name="Salamov A."/>
            <person name="Lipzen A."/>
            <person name="Mereny Z."/>
            <person name="Hegedus B."/>
            <person name="Baldrian P."/>
            <person name="Stursova M."/>
            <person name="Weitz H."/>
            <person name="Taylor A."/>
            <person name="Grigoriev I.V."/>
            <person name="Nagy L.G."/>
            <person name="Martin F."/>
            <person name="Kauserud H."/>
        </authorList>
    </citation>
    <scope>NUCLEOTIDE SEQUENCE</scope>
    <source>
        <strain evidence="2">9144</strain>
    </source>
</reference>
<keyword evidence="3" id="KW-1185">Reference proteome</keyword>
<dbReference type="AlphaFoldDB" id="A0AAD6USP4"/>
<dbReference type="EMBL" id="JARJCW010000171">
    <property type="protein sequence ID" value="KAJ7189631.1"/>
    <property type="molecule type" value="Genomic_DNA"/>
</dbReference>
<comment type="caution">
    <text evidence="2">The sequence shown here is derived from an EMBL/GenBank/DDBJ whole genome shotgun (WGS) entry which is preliminary data.</text>
</comment>
<feature type="region of interest" description="Disordered" evidence="1">
    <location>
        <begin position="176"/>
        <end position="195"/>
    </location>
</feature>
<name>A0AAD6USP4_9AGAR</name>
<gene>
    <name evidence="2" type="ORF">GGX14DRAFT_408674</name>
</gene>
<proteinExistence type="predicted"/>
<evidence type="ECO:0000313" key="3">
    <source>
        <dbReference type="Proteomes" id="UP001219525"/>
    </source>
</evidence>
<organism evidence="2 3">
    <name type="scientific">Mycena pura</name>
    <dbReference type="NCBI Taxonomy" id="153505"/>
    <lineage>
        <taxon>Eukaryota</taxon>
        <taxon>Fungi</taxon>
        <taxon>Dikarya</taxon>
        <taxon>Basidiomycota</taxon>
        <taxon>Agaricomycotina</taxon>
        <taxon>Agaricomycetes</taxon>
        <taxon>Agaricomycetidae</taxon>
        <taxon>Agaricales</taxon>
        <taxon>Marasmiineae</taxon>
        <taxon>Mycenaceae</taxon>
        <taxon>Mycena</taxon>
    </lineage>
</organism>
<feature type="compositionally biased region" description="Gly residues" evidence="1">
    <location>
        <begin position="176"/>
        <end position="185"/>
    </location>
</feature>
<sequence length="290" mass="30244">MVAQKLIFLDKKMVIYHSELSEGALMHFEGVQCVGRELSFYRGGRFVSSAIGKQRGPGTKDKEGNIFICVLSQAPSAHGVWDSGLTADIKAGLGAKTFDGQFDVRIGTLDHETPTVTRLAARPFRRRPPPPAAPLLTARPACSAAARRPPPSHLFRPAHSLSCCPPPVMVQGGGATAGGSGYGGRGQRRQAGGELGADGGEKCIFAGKLREGGGSAEVSKNEPAVPVWRRRVTTGVDTEPGRRRGEALGVAKASPRACRDSAVQGGIGARGDMQAAAAAAIENESAHATT</sequence>
<dbReference type="Proteomes" id="UP001219525">
    <property type="component" value="Unassembled WGS sequence"/>
</dbReference>
<evidence type="ECO:0000313" key="2">
    <source>
        <dbReference type="EMBL" id="KAJ7189631.1"/>
    </source>
</evidence>